<evidence type="ECO:0000256" key="3">
    <source>
        <dbReference type="ARBA" id="ARBA00022833"/>
    </source>
</evidence>
<keyword evidence="7" id="KW-1185">Reference proteome</keyword>
<keyword evidence="3" id="KW-0862">Zinc</keyword>
<reference evidence="8" key="1">
    <citation type="submission" date="2025-08" db="UniProtKB">
        <authorList>
            <consortium name="RefSeq"/>
        </authorList>
    </citation>
    <scope>IDENTIFICATION</scope>
    <source>
        <tissue evidence="8">Fruit stalk</tissue>
    </source>
</reference>
<keyword evidence="1" id="KW-0479">Metal-binding</keyword>
<dbReference type="RefSeq" id="XP_022720986.1">
    <property type="nucleotide sequence ID" value="XM_022865251.1"/>
</dbReference>
<evidence type="ECO:0000259" key="6">
    <source>
        <dbReference type="PROSITE" id="PS50119"/>
    </source>
</evidence>
<dbReference type="InterPro" id="IPR049808">
    <property type="entry name" value="CONSTANS-like_Bbox1"/>
</dbReference>
<sequence length="240" mass="27115">METGKLCELCKEEAFVYCWADAAFLCWNCDYKVHHANFLVARHLRHILCTKCKSFCQLQSQSQCKASSFEEKNHPMPSSTLSFSSSDSLSTNESSATDFKPKRVFVKSGSRSTKSVHSSSTLHSGVSKIDRFEGTFAIWCKKLALNRHSVASTATSALRFCLERLAVRPIRLSLAAAFWIGLRMSGDMSVATWQNLRRLEELSGVPAKLIVAMEPRLARAMRLRRRIRQDLEEGWAECNL</sequence>
<evidence type="ECO:0000256" key="2">
    <source>
        <dbReference type="ARBA" id="ARBA00022771"/>
    </source>
</evidence>
<evidence type="ECO:0000256" key="5">
    <source>
        <dbReference type="SAM" id="MobiDB-lite"/>
    </source>
</evidence>
<protein>
    <submittedName>
        <fullName evidence="8">B-box zinc finger protein 32-like</fullName>
    </submittedName>
</protein>
<evidence type="ECO:0000313" key="7">
    <source>
        <dbReference type="Proteomes" id="UP000515121"/>
    </source>
</evidence>
<dbReference type="PANTHER" id="PTHR31717:SF81">
    <property type="entry name" value="B-BOX ZINC FINGER PROTEIN 32-LIKE"/>
    <property type="match status" value="1"/>
</dbReference>
<accession>A0A6P5WZN9</accession>
<dbReference type="GeneID" id="111278630"/>
<gene>
    <name evidence="8" type="primary">LOC111278630</name>
</gene>
<feature type="domain" description="B box-type" evidence="6">
    <location>
        <begin position="2"/>
        <end position="48"/>
    </location>
</feature>
<dbReference type="Proteomes" id="UP000515121">
    <property type="component" value="Unplaced"/>
</dbReference>
<dbReference type="PANTHER" id="PTHR31717">
    <property type="entry name" value="ZINC FINGER PROTEIN CONSTANS-LIKE 10"/>
    <property type="match status" value="1"/>
</dbReference>
<organism evidence="7 8">
    <name type="scientific">Durio zibethinus</name>
    <name type="common">Durian</name>
    <dbReference type="NCBI Taxonomy" id="66656"/>
    <lineage>
        <taxon>Eukaryota</taxon>
        <taxon>Viridiplantae</taxon>
        <taxon>Streptophyta</taxon>
        <taxon>Embryophyta</taxon>
        <taxon>Tracheophyta</taxon>
        <taxon>Spermatophyta</taxon>
        <taxon>Magnoliopsida</taxon>
        <taxon>eudicotyledons</taxon>
        <taxon>Gunneridae</taxon>
        <taxon>Pentapetalae</taxon>
        <taxon>rosids</taxon>
        <taxon>malvids</taxon>
        <taxon>Malvales</taxon>
        <taxon>Malvaceae</taxon>
        <taxon>Helicteroideae</taxon>
        <taxon>Durio</taxon>
    </lineage>
</organism>
<dbReference type="PROSITE" id="PS50119">
    <property type="entry name" value="ZF_BBOX"/>
    <property type="match status" value="1"/>
</dbReference>
<evidence type="ECO:0000256" key="4">
    <source>
        <dbReference type="PROSITE-ProRule" id="PRU00024"/>
    </source>
</evidence>
<dbReference type="GO" id="GO:0008270">
    <property type="term" value="F:zinc ion binding"/>
    <property type="evidence" value="ECO:0007669"/>
    <property type="project" value="UniProtKB-KW"/>
</dbReference>
<evidence type="ECO:0000256" key="1">
    <source>
        <dbReference type="ARBA" id="ARBA00022723"/>
    </source>
</evidence>
<dbReference type="KEGG" id="dzi:111278630"/>
<keyword evidence="2 4" id="KW-0863">Zinc-finger</keyword>
<proteinExistence type="predicted"/>
<name>A0A6P5WZN9_DURZI</name>
<evidence type="ECO:0000313" key="8">
    <source>
        <dbReference type="RefSeq" id="XP_022720986.1"/>
    </source>
</evidence>
<feature type="compositionally biased region" description="Low complexity" evidence="5">
    <location>
        <begin position="78"/>
        <end position="95"/>
    </location>
</feature>
<dbReference type="SMART" id="SM00336">
    <property type="entry name" value="BBOX"/>
    <property type="match status" value="1"/>
</dbReference>
<dbReference type="OrthoDB" id="153872at2759"/>
<dbReference type="InterPro" id="IPR000315">
    <property type="entry name" value="Znf_B-box"/>
</dbReference>
<feature type="region of interest" description="Disordered" evidence="5">
    <location>
        <begin position="70"/>
        <end position="95"/>
    </location>
</feature>
<dbReference type="AlphaFoldDB" id="A0A6P5WZN9"/>
<dbReference type="CDD" id="cd19821">
    <property type="entry name" value="Bbox1_BBX-like"/>
    <property type="match status" value="1"/>
</dbReference>